<dbReference type="InterPro" id="IPR001451">
    <property type="entry name" value="Hexapep"/>
</dbReference>
<dbReference type="EMBL" id="JBBMQS010000003">
    <property type="protein sequence ID" value="MEM5496993.1"/>
    <property type="molecule type" value="Genomic_DNA"/>
</dbReference>
<dbReference type="InterPro" id="IPR018357">
    <property type="entry name" value="Hexapep_transf_CS"/>
</dbReference>
<dbReference type="Gene3D" id="2.160.10.10">
    <property type="entry name" value="Hexapeptide repeat proteins"/>
    <property type="match status" value="1"/>
</dbReference>
<keyword evidence="6" id="KW-1185">Reference proteome</keyword>
<reference evidence="5 6" key="1">
    <citation type="submission" date="2024-03" db="EMBL/GenBank/DDBJ databases">
        <title>Community enrichment and isolation of bacterial strains for fucoidan degradation.</title>
        <authorList>
            <person name="Sichert A."/>
        </authorList>
    </citation>
    <scope>NUCLEOTIDE SEQUENCE [LARGE SCALE GENOMIC DNA]</scope>
    <source>
        <strain evidence="5 6">AS12</strain>
    </source>
</reference>
<protein>
    <submittedName>
        <fullName evidence="5">DapH/DapD/GlmU-related protein</fullName>
    </submittedName>
</protein>
<gene>
    <name evidence="5" type="ORF">WNY77_06260</name>
</gene>
<dbReference type="InterPro" id="IPR011004">
    <property type="entry name" value="Trimer_LpxA-like_sf"/>
</dbReference>
<dbReference type="PANTHER" id="PTHR43300:SF11">
    <property type="entry name" value="ACETYLTRANSFERASE RV3034C-RELATED"/>
    <property type="match status" value="1"/>
</dbReference>
<dbReference type="Proteomes" id="UP001461163">
    <property type="component" value="Unassembled WGS sequence"/>
</dbReference>
<evidence type="ECO:0000313" key="5">
    <source>
        <dbReference type="EMBL" id="MEM5496993.1"/>
    </source>
</evidence>
<comment type="caution">
    <text evidence="5">The sequence shown here is derived from an EMBL/GenBank/DDBJ whole genome shotgun (WGS) entry which is preliminary data.</text>
</comment>
<dbReference type="RefSeq" id="WP_006993196.1">
    <property type="nucleotide sequence ID" value="NZ_JBBMQS010000003.1"/>
</dbReference>
<keyword evidence="4" id="KW-0012">Acyltransferase</keyword>
<dbReference type="PROSITE" id="PS00101">
    <property type="entry name" value="HEXAPEP_TRANSFERASES"/>
    <property type="match status" value="1"/>
</dbReference>
<evidence type="ECO:0000256" key="3">
    <source>
        <dbReference type="ARBA" id="ARBA00022737"/>
    </source>
</evidence>
<organism evidence="5 6">
    <name type="scientific">Paraglaciecola mesophila</name>
    <dbReference type="NCBI Taxonomy" id="197222"/>
    <lineage>
        <taxon>Bacteria</taxon>
        <taxon>Pseudomonadati</taxon>
        <taxon>Pseudomonadota</taxon>
        <taxon>Gammaproteobacteria</taxon>
        <taxon>Alteromonadales</taxon>
        <taxon>Alteromonadaceae</taxon>
        <taxon>Paraglaciecola</taxon>
    </lineage>
</organism>
<evidence type="ECO:0000256" key="1">
    <source>
        <dbReference type="ARBA" id="ARBA00007274"/>
    </source>
</evidence>
<dbReference type="Pfam" id="PF00132">
    <property type="entry name" value="Hexapep"/>
    <property type="match status" value="1"/>
</dbReference>
<accession>A0ABU9SSZ1</accession>
<keyword evidence="2" id="KW-0808">Transferase</keyword>
<keyword evidence="3" id="KW-0677">Repeat</keyword>
<dbReference type="SUPFAM" id="SSF51161">
    <property type="entry name" value="Trimeric LpxA-like enzymes"/>
    <property type="match status" value="1"/>
</dbReference>
<evidence type="ECO:0000256" key="2">
    <source>
        <dbReference type="ARBA" id="ARBA00022679"/>
    </source>
</evidence>
<evidence type="ECO:0000313" key="6">
    <source>
        <dbReference type="Proteomes" id="UP001461163"/>
    </source>
</evidence>
<dbReference type="PANTHER" id="PTHR43300">
    <property type="entry name" value="ACETYLTRANSFERASE"/>
    <property type="match status" value="1"/>
</dbReference>
<dbReference type="InterPro" id="IPR050179">
    <property type="entry name" value="Trans_hexapeptide_repeat"/>
</dbReference>
<proteinExistence type="inferred from homology"/>
<name>A0ABU9SSZ1_9ALTE</name>
<sequence>MKNMLVNFLYILKVDWIWNHIRSLLAQAKAKRYGVKSNQKINFIAQGGFDFEIMGDIKKFKIHETSHLKSGTYIECTGGVEIGEYFHSGRGLTIFSSNHNWRSNSLLPYDSTNILKKVVIGDAVWVGANVTILPGVRIGDAAVVAAGAVVVRDVEAGSVVGGNPAVEVAKRDEELTKKLVIEKKFF</sequence>
<comment type="similarity">
    <text evidence="1">Belongs to the transferase hexapeptide repeat family.</text>
</comment>
<evidence type="ECO:0000256" key="4">
    <source>
        <dbReference type="ARBA" id="ARBA00023315"/>
    </source>
</evidence>